<dbReference type="EMBL" id="PIQA01000001">
    <property type="protein sequence ID" value="RUO67439.1"/>
    <property type="molecule type" value="Genomic_DNA"/>
</dbReference>
<dbReference type="InterPro" id="IPR009948">
    <property type="entry name" value="Syd"/>
</dbReference>
<gene>
    <name evidence="4" type="ORF">CWI73_00805</name>
</gene>
<reference evidence="4 5" key="1">
    <citation type="journal article" date="2011" name="Front. Microbiol.">
        <title>Genomic signatures of strain selection and enhancement in Bacillus atrophaeus var. globigii, a historical biowarfare simulant.</title>
        <authorList>
            <person name="Gibbons H.S."/>
            <person name="Broomall S.M."/>
            <person name="McNew L.A."/>
            <person name="Daligault H."/>
            <person name="Chapman C."/>
            <person name="Bruce D."/>
            <person name="Karavis M."/>
            <person name="Krepps M."/>
            <person name="McGregor P.A."/>
            <person name="Hong C."/>
            <person name="Park K.H."/>
            <person name="Akmal A."/>
            <person name="Feldman A."/>
            <person name="Lin J.S."/>
            <person name="Chang W.E."/>
            <person name="Higgs B.W."/>
            <person name="Demirev P."/>
            <person name="Lindquist J."/>
            <person name="Liem A."/>
            <person name="Fochler E."/>
            <person name="Read T.D."/>
            <person name="Tapia R."/>
            <person name="Johnson S."/>
            <person name="Bishop-Lilly K.A."/>
            <person name="Detter C."/>
            <person name="Han C."/>
            <person name="Sozhamannan S."/>
            <person name="Rosenzweig C.N."/>
            <person name="Skowronski E.W."/>
        </authorList>
    </citation>
    <scope>NUCLEOTIDE SEQUENCE [LARGE SCALE GENOMIC DNA]</scope>
    <source>
        <strain evidence="4 5">TPS4-2</strain>
    </source>
</reference>
<dbReference type="NCBIfam" id="NF003439">
    <property type="entry name" value="PRK04968.1"/>
    <property type="match status" value="1"/>
</dbReference>
<dbReference type="Gene3D" id="3.40.1580.20">
    <property type="entry name" value="Syd protein"/>
    <property type="match status" value="1"/>
</dbReference>
<comment type="caution">
    <text evidence="4">The sequence shown here is derived from an EMBL/GenBank/DDBJ whole genome shotgun (WGS) entry which is preliminary data.</text>
</comment>
<keyword evidence="2" id="KW-0997">Cell inner membrane</keyword>
<evidence type="ECO:0000256" key="2">
    <source>
        <dbReference type="ARBA" id="ARBA00022519"/>
    </source>
</evidence>
<evidence type="ECO:0000313" key="5">
    <source>
        <dbReference type="Proteomes" id="UP000288361"/>
    </source>
</evidence>
<protein>
    <submittedName>
        <fullName evidence="4">SecY-interacting protein</fullName>
    </submittedName>
</protein>
<proteinExistence type="predicted"/>
<dbReference type="AlphaFoldDB" id="A0A432YVT4"/>
<dbReference type="Proteomes" id="UP000288361">
    <property type="component" value="Unassembled WGS sequence"/>
</dbReference>
<evidence type="ECO:0000313" key="4">
    <source>
        <dbReference type="EMBL" id="RUO67439.1"/>
    </source>
</evidence>
<keyword evidence="3" id="KW-0472">Membrane</keyword>
<dbReference type="Pfam" id="PF07348">
    <property type="entry name" value="Syd"/>
    <property type="match status" value="1"/>
</dbReference>
<evidence type="ECO:0000256" key="3">
    <source>
        <dbReference type="ARBA" id="ARBA00023136"/>
    </source>
</evidence>
<accession>A0A432YVT4</accession>
<organism evidence="4 5">
    <name type="scientific">Idiomarina piscisalsi</name>
    <dbReference type="NCBI Taxonomy" id="1096243"/>
    <lineage>
        <taxon>Bacteria</taxon>
        <taxon>Pseudomonadati</taxon>
        <taxon>Pseudomonadota</taxon>
        <taxon>Gammaproteobacteria</taxon>
        <taxon>Alteromonadales</taxon>
        <taxon>Idiomarinaceae</taxon>
        <taxon>Idiomarina</taxon>
    </lineage>
</organism>
<sequence length="183" mass="20698">MQNLESVLDNLIESYVEKLPVRYTEYVSEWGSPIYGTVIDDDTVEWSPVKQASPLSFEDLEKALETTFHDSIKTVFGRWFAGDLSLEYDGHPVTLLQVQSPEDGERLLANLTGHILMKRRLKQPETVFIGLGVENDDLLVSIDNSTGQVGLEWVGKEQHEYLADSLEDWLIKCQPKDPSSAIE</sequence>
<dbReference type="RefSeq" id="WP_126751115.1">
    <property type="nucleotide sequence ID" value="NZ_JBHUMT010000016.1"/>
</dbReference>
<dbReference type="InterPro" id="IPR038228">
    <property type="entry name" value="Syd_sf"/>
</dbReference>
<evidence type="ECO:0000256" key="1">
    <source>
        <dbReference type="ARBA" id="ARBA00022475"/>
    </source>
</evidence>
<keyword evidence="1" id="KW-1003">Cell membrane</keyword>
<dbReference type="GO" id="GO:0009898">
    <property type="term" value="C:cytoplasmic side of plasma membrane"/>
    <property type="evidence" value="ECO:0007669"/>
    <property type="project" value="InterPro"/>
</dbReference>
<dbReference type="CDD" id="cd16323">
    <property type="entry name" value="Syd"/>
    <property type="match status" value="1"/>
</dbReference>
<name>A0A432YVT4_9GAMM</name>